<organism evidence="9 10">
    <name type="scientific">Liquorilactobacillus hordei</name>
    <dbReference type="NCBI Taxonomy" id="468911"/>
    <lineage>
        <taxon>Bacteria</taxon>
        <taxon>Bacillati</taxon>
        <taxon>Bacillota</taxon>
        <taxon>Bacilli</taxon>
        <taxon>Lactobacillales</taxon>
        <taxon>Lactobacillaceae</taxon>
        <taxon>Liquorilactobacillus</taxon>
    </lineage>
</organism>
<accession>A0A3Q8C8W4</accession>
<comment type="similarity">
    <text evidence="2">Belongs to the glutaredoxin family.</text>
</comment>
<evidence type="ECO:0000256" key="7">
    <source>
        <dbReference type="ARBA" id="ARBA00023284"/>
    </source>
</evidence>
<gene>
    <name evidence="9" type="ORF">BSQ49_02855</name>
</gene>
<evidence type="ECO:0000259" key="8">
    <source>
        <dbReference type="Pfam" id="PF00462"/>
    </source>
</evidence>
<dbReference type="InterPro" id="IPR002109">
    <property type="entry name" value="Glutaredoxin"/>
</dbReference>
<dbReference type="InterPro" id="IPR051548">
    <property type="entry name" value="Grx-like_ET"/>
</dbReference>
<evidence type="ECO:0000313" key="9">
    <source>
        <dbReference type="EMBL" id="AUJ29231.1"/>
    </source>
</evidence>
<dbReference type="EMBL" id="CP018176">
    <property type="protein sequence ID" value="AUJ29231.1"/>
    <property type="molecule type" value="Genomic_DNA"/>
</dbReference>
<evidence type="ECO:0000256" key="4">
    <source>
        <dbReference type="ARBA" id="ARBA00022448"/>
    </source>
</evidence>
<keyword evidence="6" id="KW-1015">Disulfide bond</keyword>
<dbReference type="PANTHER" id="PTHR34386">
    <property type="entry name" value="GLUTAREDOXIN"/>
    <property type="match status" value="1"/>
</dbReference>
<dbReference type="GO" id="GO:0045454">
    <property type="term" value="P:cell redox homeostasis"/>
    <property type="evidence" value="ECO:0007669"/>
    <property type="project" value="InterPro"/>
</dbReference>
<evidence type="ECO:0000256" key="3">
    <source>
        <dbReference type="ARBA" id="ARBA00017945"/>
    </source>
</evidence>
<dbReference type="InterPro" id="IPR011909">
    <property type="entry name" value="GlrX_NrdH"/>
</dbReference>
<dbReference type="PANTHER" id="PTHR34386:SF1">
    <property type="entry name" value="GLUTAREDOXIN-LIKE PROTEIN NRDH"/>
    <property type="match status" value="1"/>
</dbReference>
<dbReference type="Proteomes" id="UP000314960">
    <property type="component" value="Chromosome"/>
</dbReference>
<dbReference type="CDD" id="cd02976">
    <property type="entry name" value="NrdH"/>
    <property type="match status" value="1"/>
</dbReference>
<dbReference type="PROSITE" id="PS51354">
    <property type="entry name" value="GLUTAREDOXIN_2"/>
    <property type="match status" value="1"/>
</dbReference>
<feature type="domain" description="Glutaredoxin" evidence="8">
    <location>
        <begin position="5"/>
        <end position="55"/>
    </location>
</feature>
<comment type="function">
    <text evidence="1">Electron transport system for the ribonucleotide reductase system NrdEF.</text>
</comment>
<proteinExistence type="inferred from homology"/>
<keyword evidence="5" id="KW-0249">Electron transport</keyword>
<dbReference type="AlphaFoldDB" id="A0A3Q8C8W4"/>
<evidence type="ECO:0000256" key="5">
    <source>
        <dbReference type="ARBA" id="ARBA00022982"/>
    </source>
</evidence>
<protein>
    <recommendedName>
        <fullName evidence="3">Glutaredoxin-like protein NrdH</fullName>
    </recommendedName>
</protein>
<dbReference type="NCBIfam" id="TIGR02194">
    <property type="entry name" value="GlrX_NrdH"/>
    <property type="match status" value="1"/>
</dbReference>
<dbReference type="GO" id="GO:0009055">
    <property type="term" value="F:electron transfer activity"/>
    <property type="evidence" value="ECO:0007669"/>
    <property type="project" value="TreeGrafter"/>
</dbReference>
<reference evidence="9 10" key="1">
    <citation type="submission" date="2016-11" db="EMBL/GenBank/DDBJ databases">
        <title>Interaction between Lactobacillus species and yeast in water kefir.</title>
        <authorList>
            <person name="Behr J."/>
            <person name="Xu D."/>
            <person name="Vogel R.F."/>
        </authorList>
    </citation>
    <scope>NUCLEOTIDE SEQUENCE [LARGE SCALE GENOMIC DNA]</scope>
    <source>
        <strain evidence="9 10">TMW 1.1822</strain>
    </source>
</reference>
<evidence type="ECO:0000313" key="10">
    <source>
        <dbReference type="Proteomes" id="UP000314960"/>
    </source>
</evidence>
<evidence type="ECO:0000256" key="6">
    <source>
        <dbReference type="ARBA" id="ARBA00023157"/>
    </source>
</evidence>
<dbReference type="Gene3D" id="3.40.30.10">
    <property type="entry name" value="Glutaredoxin"/>
    <property type="match status" value="1"/>
</dbReference>
<dbReference type="InterPro" id="IPR036249">
    <property type="entry name" value="Thioredoxin-like_sf"/>
</dbReference>
<evidence type="ECO:0000256" key="2">
    <source>
        <dbReference type="ARBA" id="ARBA00007787"/>
    </source>
</evidence>
<keyword evidence="7" id="KW-0676">Redox-active center</keyword>
<name>A0A3Q8C8W4_9LACO</name>
<dbReference type="KEGG" id="lhw:BSQ49_02855"/>
<dbReference type="GeneID" id="98310537"/>
<sequence>MSLSIYTKNNCIQCKMTKKFLSEHNISFEEHNINTEPQYIDYLKEKGFRSVPVIEDNNDPIINGFRPDLLRNLAVQ</sequence>
<keyword evidence="4" id="KW-0813">Transport</keyword>
<dbReference type="Pfam" id="PF00462">
    <property type="entry name" value="Glutaredoxin"/>
    <property type="match status" value="1"/>
</dbReference>
<evidence type="ECO:0000256" key="1">
    <source>
        <dbReference type="ARBA" id="ARBA00002292"/>
    </source>
</evidence>
<dbReference type="SUPFAM" id="SSF52833">
    <property type="entry name" value="Thioredoxin-like"/>
    <property type="match status" value="1"/>
</dbReference>
<dbReference type="RefSeq" id="WP_057869698.1">
    <property type="nucleotide sequence ID" value="NZ_CP018176.1"/>
</dbReference>